<name>A0A8X7TD64_CANPA</name>
<dbReference type="InterPro" id="IPR013750">
    <property type="entry name" value="GHMP_kinase_C_dom"/>
</dbReference>
<comment type="similarity">
    <text evidence="2">Belongs to the GHMP kinase family. GalK subfamily.</text>
</comment>
<feature type="domain" description="Galactokinase N-terminal" evidence="16">
    <location>
        <begin position="28"/>
        <end position="76"/>
    </location>
</feature>
<keyword evidence="6" id="KW-0547">Nucleotide-binding</keyword>
<keyword evidence="7" id="KW-0418">Kinase</keyword>
<dbReference type="InterPro" id="IPR006204">
    <property type="entry name" value="GHMP_kinase_N_dom"/>
</dbReference>
<dbReference type="SMR" id="A0A8X7TD64"/>
<evidence type="ECO:0000256" key="6">
    <source>
        <dbReference type="ARBA" id="ARBA00022741"/>
    </source>
</evidence>
<dbReference type="InterPro" id="IPR019741">
    <property type="entry name" value="Galactokinase_CS"/>
</dbReference>
<evidence type="ECO:0000259" key="14">
    <source>
        <dbReference type="Pfam" id="PF00288"/>
    </source>
</evidence>
<evidence type="ECO:0000259" key="15">
    <source>
        <dbReference type="Pfam" id="PF08544"/>
    </source>
</evidence>
<feature type="domain" description="GHMP kinase N-terminal" evidence="14">
    <location>
        <begin position="117"/>
        <end position="207"/>
    </location>
</feature>
<keyword evidence="5" id="KW-0808">Transferase</keyword>
<dbReference type="GO" id="GO:0005524">
    <property type="term" value="F:ATP binding"/>
    <property type="evidence" value="ECO:0007669"/>
    <property type="project" value="UniProtKB-KW"/>
</dbReference>
<dbReference type="PRINTS" id="PR00959">
    <property type="entry name" value="MEVGALKINASE"/>
</dbReference>
<feature type="domain" description="GHMP kinase C-terminal" evidence="15">
    <location>
        <begin position="395"/>
        <end position="466"/>
    </location>
</feature>
<dbReference type="PROSITE" id="PS00106">
    <property type="entry name" value="GALACTOKINASE"/>
    <property type="match status" value="1"/>
</dbReference>
<evidence type="ECO:0000259" key="16">
    <source>
        <dbReference type="Pfam" id="PF10509"/>
    </source>
</evidence>
<reference evidence="17" key="1">
    <citation type="submission" date="2020-03" db="EMBL/GenBank/DDBJ databases">
        <title>FDA dAtabase for Regulatory Grade micrObial Sequences (FDA-ARGOS): Supporting development and validation of Infectious Disease Dx tests.</title>
        <authorList>
            <person name="Campos J."/>
            <person name="Goldberg B."/>
            <person name="Tallon L."/>
            <person name="Sadzewicz L."/>
            <person name="Vavikolanu K."/>
            <person name="Mehta A."/>
            <person name="Aluvathingal J."/>
            <person name="Nadendla S."/>
            <person name="Nandy P."/>
            <person name="Geyer C."/>
            <person name="Yan Y."/>
            <person name="Sichtig H."/>
        </authorList>
    </citation>
    <scope>NUCLEOTIDE SEQUENCE [LARGE SCALE GENOMIC DNA]</scope>
    <source>
        <strain evidence="17">FDAARGOS_652</strain>
    </source>
</reference>
<keyword evidence="9" id="KW-0299">Galactose metabolism</keyword>
<dbReference type="InterPro" id="IPR006203">
    <property type="entry name" value="GHMP_knse_ATP-bd_CS"/>
</dbReference>
<dbReference type="AlphaFoldDB" id="A0A8X7TD64"/>
<dbReference type="InterPro" id="IPR036554">
    <property type="entry name" value="GHMP_kinase_C_sf"/>
</dbReference>
<comment type="pathway">
    <text evidence="1">Carbohydrate metabolism; galactose metabolism.</text>
</comment>
<evidence type="ECO:0000256" key="7">
    <source>
        <dbReference type="ARBA" id="ARBA00022777"/>
    </source>
</evidence>
<gene>
    <name evidence="17" type="ORF">FOB60_001883</name>
</gene>
<proteinExistence type="inferred from homology"/>
<dbReference type="Pfam" id="PF00288">
    <property type="entry name" value="GHMP_kinases_N"/>
    <property type="match status" value="1"/>
</dbReference>
<dbReference type="Proteomes" id="UP000590412">
    <property type="component" value="Unassembled WGS sequence"/>
</dbReference>
<dbReference type="GO" id="GO:0004335">
    <property type="term" value="F:galactokinase activity"/>
    <property type="evidence" value="ECO:0007669"/>
    <property type="project" value="UniProtKB-EC"/>
</dbReference>
<dbReference type="InterPro" id="IPR000705">
    <property type="entry name" value="Galactokinase"/>
</dbReference>
<dbReference type="Gene3D" id="3.30.70.3170">
    <property type="match status" value="1"/>
</dbReference>
<dbReference type="Gene3D" id="1.20.1440.340">
    <property type="match status" value="1"/>
</dbReference>
<comment type="caution">
    <text evidence="17">The sequence shown here is derived from an EMBL/GenBank/DDBJ whole genome shotgun (WGS) entry which is preliminary data.</text>
</comment>
<evidence type="ECO:0000256" key="12">
    <source>
        <dbReference type="ARBA" id="ARBA00049538"/>
    </source>
</evidence>
<dbReference type="PANTHER" id="PTHR10457:SF7">
    <property type="entry name" value="GALACTOKINASE-RELATED"/>
    <property type="match status" value="1"/>
</dbReference>
<dbReference type="InterPro" id="IPR019539">
    <property type="entry name" value="GalKase_N"/>
</dbReference>
<dbReference type="EMBL" id="JABWAB010000003">
    <property type="protein sequence ID" value="KAF6057328.1"/>
    <property type="molecule type" value="Genomic_DNA"/>
</dbReference>
<evidence type="ECO:0000256" key="2">
    <source>
        <dbReference type="ARBA" id="ARBA00006566"/>
    </source>
</evidence>
<protein>
    <recommendedName>
        <fullName evidence="4">Galactokinase</fullName>
        <ecNumber evidence="3">2.7.1.6</ecNumber>
    </recommendedName>
    <alternativeName>
        <fullName evidence="11">Galactose kinase</fullName>
    </alternativeName>
</protein>
<comment type="function">
    <text evidence="13">Galactokinase is a key enzyme in the galactose metabolism where it catalyzes the conversion of alpha-D-galactose to galactose 1-phosphate. Can also induce the transcription of the gal genes in response to the organism being challenged with galactose as the sole source of carbon.</text>
</comment>
<dbReference type="NCBIfam" id="TIGR00131">
    <property type="entry name" value="gal_kin"/>
    <property type="match status" value="1"/>
</dbReference>
<organism evidence="17 18">
    <name type="scientific">Candida parapsilosis</name>
    <name type="common">Yeast</name>
    <dbReference type="NCBI Taxonomy" id="5480"/>
    <lineage>
        <taxon>Eukaryota</taxon>
        <taxon>Fungi</taxon>
        <taxon>Dikarya</taxon>
        <taxon>Ascomycota</taxon>
        <taxon>Saccharomycotina</taxon>
        <taxon>Pichiomycetes</taxon>
        <taxon>Debaryomycetaceae</taxon>
        <taxon>Candida/Lodderomyces clade</taxon>
        <taxon>Candida</taxon>
    </lineage>
</organism>
<dbReference type="Pfam" id="PF08544">
    <property type="entry name" value="GHMP_kinases_C"/>
    <property type="match status" value="1"/>
</dbReference>
<dbReference type="InterPro" id="IPR014721">
    <property type="entry name" value="Ribsml_uS5_D2-typ_fold_subgr"/>
</dbReference>
<dbReference type="EC" id="2.7.1.6" evidence="3"/>
<evidence type="ECO:0000256" key="10">
    <source>
        <dbReference type="ARBA" id="ARBA00023277"/>
    </source>
</evidence>
<evidence type="ECO:0000313" key="18">
    <source>
        <dbReference type="Proteomes" id="UP000590412"/>
    </source>
</evidence>
<dbReference type="InterPro" id="IPR020568">
    <property type="entry name" value="Ribosomal_Su5_D2-typ_SF"/>
</dbReference>
<accession>A0A8X7TD64</accession>
<dbReference type="GO" id="GO:0000411">
    <property type="term" value="P:positive regulation of transcription by galactose"/>
    <property type="evidence" value="ECO:0007669"/>
    <property type="project" value="UniProtKB-ARBA"/>
</dbReference>
<evidence type="ECO:0000256" key="5">
    <source>
        <dbReference type="ARBA" id="ARBA00022679"/>
    </source>
</evidence>
<dbReference type="Gene3D" id="3.30.230.10">
    <property type="match status" value="1"/>
</dbReference>
<dbReference type="PIRSF" id="PIRSF000530">
    <property type="entry name" value="Galactokinase"/>
    <property type="match status" value="1"/>
</dbReference>
<dbReference type="FunFam" id="1.20.1440.340:FF:000003">
    <property type="entry name" value="GAL1p Galactokinase"/>
    <property type="match status" value="1"/>
</dbReference>
<evidence type="ECO:0000313" key="17">
    <source>
        <dbReference type="EMBL" id="KAF6057328.1"/>
    </source>
</evidence>
<evidence type="ECO:0000256" key="9">
    <source>
        <dbReference type="ARBA" id="ARBA00023144"/>
    </source>
</evidence>
<dbReference type="GO" id="GO:0006012">
    <property type="term" value="P:galactose metabolic process"/>
    <property type="evidence" value="ECO:0007669"/>
    <property type="project" value="UniProtKB-KW"/>
</dbReference>
<dbReference type="FunFam" id="3.30.230.10:FF:000056">
    <property type="entry name" value="GAL1p Galactokinase"/>
    <property type="match status" value="1"/>
</dbReference>
<dbReference type="Pfam" id="PF10509">
    <property type="entry name" value="GalKase_gal_bdg"/>
    <property type="match status" value="1"/>
</dbReference>
<dbReference type="PRINTS" id="PR00473">
    <property type="entry name" value="GALCTOKINASE"/>
</dbReference>
<comment type="catalytic activity">
    <reaction evidence="12">
        <text>alpha-D-galactose + ATP = alpha-D-galactose 1-phosphate + ADP + H(+)</text>
        <dbReference type="Rhea" id="RHEA:13553"/>
        <dbReference type="ChEBI" id="CHEBI:15378"/>
        <dbReference type="ChEBI" id="CHEBI:28061"/>
        <dbReference type="ChEBI" id="CHEBI:30616"/>
        <dbReference type="ChEBI" id="CHEBI:58336"/>
        <dbReference type="ChEBI" id="CHEBI:456216"/>
        <dbReference type="EC" id="2.7.1.6"/>
    </reaction>
    <physiologicalReaction direction="left-to-right" evidence="12">
        <dbReference type="Rhea" id="RHEA:13554"/>
    </physiologicalReaction>
</comment>
<dbReference type="SUPFAM" id="SSF55060">
    <property type="entry name" value="GHMP Kinase, C-terminal domain"/>
    <property type="match status" value="1"/>
</dbReference>
<dbReference type="GO" id="GO:0005829">
    <property type="term" value="C:cytosol"/>
    <property type="evidence" value="ECO:0007669"/>
    <property type="project" value="TreeGrafter"/>
</dbReference>
<keyword evidence="10" id="KW-0119">Carbohydrate metabolism</keyword>
<dbReference type="PROSITE" id="PS00627">
    <property type="entry name" value="GHMP_KINASES_ATP"/>
    <property type="match status" value="1"/>
</dbReference>
<keyword evidence="8" id="KW-0067">ATP-binding</keyword>
<evidence type="ECO:0000256" key="8">
    <source>
        <dbReference type="ARBA" id="ARBA00022840"/>
    </source>
</evidence>
<dbReference type="PANTHER" id="PTHR10457">
    <property type="entry name" value="MEVALONATE KINASE/GALACTOKINASE"/>
    <property type="match status" value="1"/>
</dbReference>
<dbReference type="OrthoDB" id="187738at2759"/>
<sequence>MSVPKFNDLSFYSDPSAHKSRYANLVKTFKSKYPNDEIEFFARSPGRVNLIGDHIDYNYFPVLPMAIEVDVVAAVSTNNNDMIVIANTDSAKFPKETVSLAEEFTIDREHHTWANYFKCGLIVASKFLQEKAMTKLKGMNITFSGTVPTGGGLSSSAAFCVASTLAVLYANGVEDISKADLTRITVVSEHYLGLNNGGMDQCASVYGEQGKALFIQFKPQLKGTPFEFPVKNLTFVITNSLQVSNKYETAPIHYNLRVVEMAIAGDLLAKKLNVEGKEGIVKDSNVDTYSLRGVMDGYCGAWDGEDLDVGVVHLEKMIDVVGKTLTKEGGYTVEQCCEEMGLTPEEFHSRYLKKIPVKFDVLKLYERALHVYRESLRVLKTLQLLSTVVDASQFLQTFGSLMNESQHDLDILNESSNPKLNEICSIALANGAYGSRVTGAGWGGSIVHLTTTENLPKLTKSLEAYYKREFPGITDEEIREAVIDSKPATGSCLVKLDFSHALQG</sequence>
<evidence type="ECO:0000256" key="4">
    <source>
        <dbReference type="ARBA" id="ARBA00019487"/>
    </source>
</evidence>
<dbReference type="InterPro" id="IPR006206">
    <property type="entry name" value="Mevalonate/galactokinase"/>
</dbReference>
<dbReference type="SUPFAM" id="SSF54211">
    <property type="entry name" value="Ribosomal protein S5 domain 2-like"/>
    <property type="match status" value="1"/>
</dbReference>
<evidence type="ECO:0000256" key="1">
    <source>
        <dbReference type="ARBA" id="ARBA00004947"/>
    </source>
</evidence>
<evidence type="ECO:0000256" key="3">
    <source>
        <dbReference type="ARBA" id="ARBA00012315"/>
    </source>
</evidence>
<evidence type="ECO:0000256" key="11">
    <source>
        <dbReference type="ARBA" id="ARBA00029590"/>
    </source>
</evidence>
<evidence type="ECO:0000256" key="13">
    <source>
        <dbReference type="ARBA" id="ARBA00055546"/>
    </source>
</evidence>